<dbReference type="Proteomes" id="UP001321760">
    <property type="component" value="Unassembled WGS sequence"/>
</dbReference>
<dbReference type="AlphaFoldDB" id="A0AAV9G7R1"/>
<evidence type="ECO:0000313" key="4">
    <source>
        <dbReference type="Proteomes" id="UP001321760"/>
    </source>
</evidence>
<dbReference type="EMBL" id="MU865981">
    <property type="protein sequence ID" value="KAK4444134.1"/>
    <property type="molecule type" value="Genomic_DNA"/>
</dbReference>
<keyword evidence="2" id="KW-0732">Signal</keyword>
<evidence type="ECO:0000313" key="3">
    <source>
        <dbReference type="EMBL" id="KAK4444134.1"/>
    </source>
</evidence>
<proteinExistence type="predicted"/>
<feature type="chain" id="PRO_5043922667" description="Secreted protein" evidence="2">
    <location>
        <begin position="25"/>
        <end position="97"/>
    </location>
</feature>
<gene>
    <name evidence="3" type="ORF">QBC34DRAFT_415753</name>
</gene>
<feature type="signal peptide" evidence="2">
    <location>
        <begin position="1"/>
        <end position="24"/>
    </location>
</feature>
<name>A0AAV9G7R1_9PEZI</name>
<keyword evidence="4" id="KW-1185">Reference proteome</keyword>
<reference evidence="3" key="1">
    <citation type="journal article" date="2023" name="Mol. Phylogenet. Evol.">
        <title>Genome-scale phylogeny and comparative genomics of the fungal order Sordariales.</title>
        <authorList>
            <person name="Hensen N."/>
            <person name="Bonometti L."/>
            <person name="Westerberg I."/>
            <person name="Brannstrom I.O."/>
            <person name="Guillou S."/>
            <person name="Cros-Aarteil S."/>
            <person name="Calhoun S."/>
            <person name="Haridas S."/>
            <person name="Kuo A."/>
            <person name="Mondo S."/>
            <person name="Pangilinan J."/>
            <person name="Riley R."/>
            <person name="LaButti K."/>
            <person name="Andreopoulos B."/>
            <person name="Lipzen A."/>
            <person name="Chen C."/>
            <person name="Yan M."/>
            <person name="Daum C."/>
            <person name="Ng V."/>
            <person name="Clum A."/>
            <person name="Steindorff A."/>
            <person name="Ohm R.A."/>
            <person name="Martin F."/>
            <person name="Silar P."/>
            <person name="Natvig D.O."/>
            <person name="Lalanne C."/>
            <person name="Gautier V."/>
            <person name="Ament-Velasquez S.L."/>
            <person name="Kruys A."/>
            <person name="Hutchinson M.I."/>
            <person name="Powell A.J."/>
            <person name="Barry K."/>
            <person name="Miller A.N."/>
            <person name="Grigoriev I.V."/>
            <person name="Debuchy R."/>
            <person name="Gladieux P."/>
            <person name="Hiltunen Thoren M."/>
            <person name="Johannesson H."/>
        </authorList>
    </citation>
    <scope>NUCLEOTIDE SEQUENCE</scope>
    <source>
        <strain evidence="3">PSN243</strain>
    </source>
</reference>
<reference evidence="3" key="2">
    <citation type="submission" date="2023-05" db="EMBL/GenBank/DDBJ databases">
        <authorList>
            <consortium name="Lawrence Berkeley National Laboratory"/>
            <person name="Steindorff A."/>
            <person name="Hensen N."/>
            <person name="Bonometti L."/>
            <person name="Westerberg I."/>
            <person name="Brannstrom I.O."/>
            <person name="Guillou S."/>
            <person name="Cros-Aarteil S."/>
            <person name="Calhoun S."/>
            <person name="Haridas S."/>
            <person name="Kuo A."/>
            <person name="Mondo S."/>
            <person name="Pangilinan J."/>
            <person name="Riley R."/>
            <person name="Labutti K."/>
            <person name="Andreopoulos B."/>
            <person name="Lipzen A."/>
            <person name="Chen C."/>
            <person name="Yanf M."/>
            <person name="Daum C."/>
            <person name="Ng V."/>
            <person name="Clum A."/>
            <person name="Ohm R."/>
            <person name="Martin F."/>
            <person name="Silar P."/>
            <person name="Natvig D."/>
            <person name="Lalanne C."/>
            <person name="Gautier V."/>
            <person name="Ament-Velasquez S.L."/>
            <person name="Kruys A."/>
            <person name="Hutchinson M.I."/>
            <person name="Powell A.J."/>
            <person name="Barry K."/>
            <person name="Miller A.N."/>
            <person name="Grigoriev I.V."/>
            <person name="Debuchy R."/>
            <person name="Gladieux P."/>
            <person name="Thoren M.H."/>
            <person name="Johannesson H."/>
        </authorList>
    </citation>
    <scope>NUCLEOTIDE SEQUENCE</scope>
    <source>
        <strain evidence="3">PSN243</strain>
    </source>
</reference>
<comment type="caution">
    <text evidence="3">The sequence shown here is derived from an EMBL/GenBank/DDBJ whole genome shotgun (WGS) entry which is preliminary data.</text>
</comment>
<organism evidence="3 4">
    <name type="scientific">Podospora aff. communis PSN243</name>
    <dbReference type="NCBI Taxonomy" id="3040156"/>
    <lineage>
        <taxon>Eukaryota</taxon>
        <taxon>Fungi</taxon>
        <taxon>Dikarya</taxon>
        <taxon>Ascomycota</taxon>
        <taxon>Pezizomycotina</taxon>
        <taxon>Sordariomycetes</taxon>
        <taxon>Sordariomycetidae</taxon>
        <taxon>Sordariales</taxon>
        <taxon>Podosporaceae</taxon>
        <taxon>Podospora</taxon>
    </lineage>
</organism>
<evidence type="ECO:0000256" key="1">
    <source>
        <dbReference type="SAM" id="MobiDB-lite"/>
    </source>
</evidence>
<accession>A0AAV9G7R1</accession>
<sequence length="97" mass="10514">MFLLSPLFLARPTLPGLLFSSASAKIPKGFDVPRPQPPPNSHQPHSHAPTHLRTFRPCILLPIPSPPQGAAHPRSSRPLAALSRRLVRKCCDTAANS</sequence>
<protein>
    <recommendedName>
        <fullName evidence="5">Secreted protein</fullName>
    </recommendedName>
</protein>
<feature type="region of interest" description="Disordered" evidence="1">
    <location>
        <begin position="28"/>
        <end position="50"/>
    </location>
</feature>
<evidence type="ECO:0008006" key="5">
    <source>
        <dbReference type="Google" id="ProtNLM"/>
    </source>
</evidence>
<evidence type="ECO:0000256" key="2">
    <source>
        <dbReference type="SAM" id="SignalP"/>
    </source>
</evidence>